<dbReference type="Pfam" id="PF04290">
    <property type="entry name" value="DctQ"/>
    <property type="match status" value="1"/>
</dbReference>
<comment type="subcellular location">
    <subcellularLocation>
        <location evidence="1 9">Cell inner membrane</location>
        <topology evidence="1 9">Multi-pass membrane protein</topology>
    </subcellularLocation>
</comment>
<name>A0A1M4YEI4_9GAMM</name>
<proteinExistence type="inferred from homology"/>
<gene>
    <name evidence="11" type="ORF">SAMN02745753_01192</name>
</gene>
<sequence>MLLLTRIITFLGQINSAFVFVFKYLAITAVAVMTASILVQVFCRYVLNDSLPWSEELARYLMVWMTFLTLPVVSRTKQHAALDIILGSLPRRLSLLLELVLYVLIGIVLYYAFNKSLDFALKGTRMLATALPITKAWSYMAMPVGFGVMMLVYIELFLICTARLFNESNDDKFVLSDSESEA</sequence>
<feature type="transmembrane region" description="Helical" evidence="9">
    <location>
        <begin position="136"/>
        <end position="159"/>
    </location>
</feature>
<dbReference type="AlphaFoldDB" id="A0A1M4YEI4"/>
<keyword evidence="5 9" id="KW-0812">Transmembrane</keyword>
<evidence type="ECO:0000256" key="1">
    <source>
        <dbReference type="ARBA" id="ARBA00004429"/>
    </source>
</evidence>
<keyword evidence="2 9" id="KW-0813">Transport</keyword>
<keyword evidence="7 9" id="KW-0472">Membrane</keyword>
<comment type="function">
    <text evidence="9">Part of the tripartite ATP-independent periplasmic (TRAP) transport system.</text>
</comment>
<feature type="transmembrane region" description="Helical" evidence="9">
    <location>
        <begin position="57"/>
        <end position="74"/>
    </location>
</feature>
<dbReference type="InterPro" id="IPR055348">
    <property type="entry name" value="DctQ"/>
</dbReference>
<evidence type="ECO:0000313" key="11">
    <source>
        <dbReference type="EMBL" id="SHF03866.1"/>
    </source>
</evidence>
<dbReference type="EMBL" id="FQVF01000005">
    <property type="protein sequence ID" value="SHF03866.1"/>
    <property type="molecule type" value="Genomic_DNA"/>
</dbReference>
<evidence type="ECO:0000256" key="9">
    <source>
        <dbReference type="RuleBase" id="RU369079"/>
    </source>
</evidence>
<evidence type="ECO:0000256" key="8">
    <source>
        <dbReference type="ARBA" id="ARBA00038436"/>
    </source>
</evidence>
<comment type="subunit">
    <text evidence="9">The complex comprises the extracytoplasmic solute receptor protein and the two transmembrane proteins.</text>
</comment>
<reference evidence="12" key="1">
    <citation type="submission" date="2016-11" db="EMBL/GenBank/DDBJ databases">
        <authorList>
            <person name="Varghese N."/>
            <person name="Submissions S."/>
        </authorList>
    </citation>
    <scope>NUCLEOTIDE SEQUENCE [LARGE SCALE GENOMIC DNA]</scope>
    <source>
        <strain evidence="12">DSM 16579</strain>
    </source>
</reference>
<evidence type="ECO:0000256" key="5">
    <source>
        <dbReference type="ARBA" id="ARBA00022692"/>
    </source>
</evidence>
<feature type="transmembrane region" description="Helical" evidence="9">
    <location>
        <begin position="21"/>
        <end position="42"/>
    </location>
</feature>
<dbReference type="PANTHER" id="PTHR35011:SF2">
    <property type="entry name" value="2,3-DIKETO-L-GULONATE TRAP TRANSPORTER SMALL PERMEASE PROTEIN YIAM"/>
    <property type="match status" value="1"/>
</dbReference>
<dbReference type="GO" id="GO:0015740">
    <property type="term" value="P:C4-dicarboxylate transport"/>
    <property type="evidence" value="ECO:0007669"/>
    <property type="project" value="TreeGrafter"/>
</dbReference>
<evidence type="ECO:0000256" key="3">
    <source>
        <dbReference type="ARBA" id="ARBA00022475"/>
    </source>
</evidence>
<accession>A0A1M4YEI4</accession>
<organism evidence="11 12">
    <name type="scientific">Marinomonas polaris DSM 16579</name>
    <dbReference type="NCBI Taxonomy" id="1122206"/>
    <lineage>
        <taxon>Bacteria</taxon>
        <taxon>Pseudomonadati</taxon>
        <taxon>Pseudomonadota</taxon>
        <taxon>Gammaproteobacteria</taxon>
        <taxon>Oceanospirillales</taxon>
        <taxon>Oceanospirillaceae</taxon>
        <taxon>Marinomonas</taxon>
    </lineage>
</organism>
<comment type="similarity">
    <text evidence="8 9">Belongs to the TRAP transporter small permease family.</text>
</comment>
<dbReference type="InterPro" id="IPR007387">
    <property type="entry name" value="TRAP_DctQ"/>
</dbReference>
<keyword evidence="12" id="KW-1185">Reference proteome</keyword>
<evidence type="ECO:0000259" key="10">
    <source>
        <dbReference type="Pfam" id="PF04290"/>
    </source>
</evidence>
<dbReference type="GO" id="GO:0005886">
    <property type="term" value="C:plasma membrane"/>
    <property type="evidence" value="ECO:0007669"/>
    <property type="project" value="UniProtKB-SubCell"/>
</dbReference>
<keyword evidence="6 9" id="KW-1133">Transmembrane helix</keyword>
<evidence type="ECO:0000256" key="2">
    <source>
        <dbReference type="ARBA" id="ARBA00022448"/>
    </source>
</evidence>
<protein>
    <recommendedName>
        <fullName evidence="9">TRAP transporter small permease protein</fullName>
    </recommendedName>
</protein>
<evidence type="ECO:0000256" key="7">
    <source>
        <dbReference type="ARBA" id="ARBA00023136"/>
    </source>
</evidence>
<evidence type="ECO:0000256" key="4">
    <source>
        <dbReference type="ARBA" id="ARBA00022519"/>
    </source>
</evidence>
<evidence type="ECO:0000256" key="6">
    <source>
        <dbReference type="ARBA" id="ARBA00022989"/>
    </source>
</evidence>
<keyword evidence="3" id="KW-1003">Cell membrane</keyword>
<dbReference type="RefSeq" id="WP_072838814.1">
    <property type="nucleotide sequence ID" value="NZ_FQVF01000005.1"/>
</dbReference>
<dbReference type="STRING" id="1122206.SAMN02745753_01192"/>
<feature type="transmembrane region" description="Helical" evidence="9">
    <location>
        <begin position="95"/>
        <end position="113"/>
    </location>
</feature>
<keyword evidence="4 9" id="KW-0997">Cell inner membrane</keyword>
<dbReference type="Proteomes" id="UP000184517">
    <property type="component" value="Unassembled WGS sequence"/>
</dbReference>
<evidence type="ECO:0000313" key="12">
    <source>
        <dbReference type="Proteomes" id="UP000184517"/>
    </source>
</evidence>
<dbReference type="GO" id="GO:0022857">
    <property type="term" value="F:transmembrane transporter activity"/>
    <property type="evidence" value="ECO:0007669"/>
    <property type="project" value="UniProtKB-UniRule"/>
</dbReference>
<dbReference type="PANTHER" id="PTHR35011">
    <property type="entry name" value="2,3-DIKETO-L-GULONATE TRAP TRANSPORTER SMALL PERMEASE PROTEIN YIAM"/>
    <property type="match status" value="1"/>
</dbReference>
<feature type="domain" description="Tripartite ATP-independent periplasmic transporters DctQ component" evidence="10">
    <location>
        <begin position="33"/>
        <end position="157"/>
    </location>
</feature>
<dbReference type="OrthoDB" id="2085311at2"/>